<comment type="subcellular location">
    <subcellularLocation>
        <location evidence="1">Membrane</location>
        <topology evidence="1">Multi-pass membrane protein</topology>
    </subcellularLocation>
</comment>
<sequence>MASELIQSVAVTNSTADLVTTSTSEIVEYSILASCWWFWFMPACYPYYMALFESISPYLWSVMGVVLSIGVSVLGSAWGIFITGSSLLSAAIKHPRISSKNLVSVIFAEACAIYGVIMAIILQAKIVESETGTPSAFAGYALFAAGATVGLSNLFCGLSVGVVGSSCALSDAQNGALFVKILIVEIFASALGLFGVIVGIIMASKVTV</sequence>
<name>R7QV90_CHOCR</name>
<dbReference type="GeneID" id="17319297"/>
<dbReference type="Pfam" id="PF00137">
    <property type="entry name" value="ATP-synt_C"/>
    <property type="match status" value="2"/>
</dbReference>
<dbReference type="STRING" id="2769.R7QV90"/>
<evidence type="ECO:0000256" key="2">
    <source>
        <dbReference type="ARBA" id="ARBA00007296"/>
    </source>
</evidence>
<feature type="transmembrane region" description="Helical" evidence="9">
    <location>
        <begin position="102"/>
        <end position="122"/>
    </location>
</feature>
<evidence type="ECO:0000256" key="1">
    <source>
        <dbReference type="ARBA" id="ARBA00004141"/>
    </source>
</evidence>
<dbReference type="PANTHER" id="PTHR10263">
    <property type="entry name" value="V-TYPE PROTON ATPASE PROTEOLIPID SUBUNIT"/>
    <property type="match status" value="1"/>
</dbReference>
<dbReference type="InterPro" id="IPR035921">
    <property type="entry name" value="F/V-ATP_Csub_sf"/>
</dbReference>
<evidence type="ECO:0000256" key="6">
    <source>
        <dbReference type="ARBA" id="ARBA00022989"/>
    </source>
</evidence>
<feature type="transmembrane region" description="Helical" evidence="9">
    <location>
        <begin position="142"/>
        <end position="169"/>
    </location>
</feature>
<evidence type="ECO:0000256" key="5">
    <source>
        <dbReference type="ARBA" id="ARBA00022781"/>
    </source>
</evidence>
<feature type="transmembrane region" description="Helical" evidence="9">
    <location>
        <begin position="60"/>
        <end position="81"/>
    </location>
</feature>
<dbReference type="RefSeq" id="XP_005711564.1">
    <property type="nucleotide sequence ID" value="XM_005711507.1"/>
</dbReference>
<evidence type="ECO:0000256" key="9">
    <source>
        <dbReference type="RuleBase" id="RU363060"/>
    </source>
</evidence>
<dbReference type="AlphaFoldDB" id="R7QV90"/>
<comment type="caution">
    <text evidence="9">Lacks conserved residue(s) required for the propagation of feature annotation.</text>
</comment>
<feature type="transmembrane region" description="Helical" evidence="9">
    <location>
        <begin position="29"/>
        <end position="48"/>
    </location>
</feature>
<dbReference type="FunFam" id="1.20.120.610:FF:000002">
    <property type="entry name" value="V-type proton ATPase proteolipid subunit"/>
    <property type="match status" value="1"/>
</dbReference>
<dbReference type="CDD" id="cd18178">
    <property type="entry name" value="ATP-synt_Vo_c_ATP6F_rpt2"/>
    <property type="match status" value="1"/>
</dbReference>
<dbReference type="Proteomes" id="UP000012073">
    <property type="component" value="Unassembled WGS sequence"/>
</dbReference>
<dbReference type="PhylomeDB" id="R7QV90"/>
<dbReference type="SUPFAM" id="SSF81333">
    <property type="entry name" value="F1F0 ATP synthase subunit C"/>
    <property type="match status" value="2"/>
</dbReference>
<dbReference type="KEGG" id="ccp:CHC_T00007788001"/>
<evidence type="ECO:0000313" key="12">
    <source>
        <dbReference type="Proteomes" id="UP000012073"/>
    </source>
</evidence>
<dbReference type="PRINTS" id="PR00122">
    <property type="entry name" value="VACATPASE"/>
</dbReference>
<dbReference type="OMA" id="TSPYMWG"/>
<proteinExistence type="inferred from homology"/>
<feature type="transmembrane region" description="Helical" evidence="9">
    <location>
        <begin position="181"/>
        <end position="203"/>
    </location>
</feature>
<dbReference type="EMBL" id="HG002339">
    <property type="protein sequence ID" value="CDF41270.1"/>
    <property type="molecule type" value="Genomic_DNA"/>
</dbReference>
<evidence type="ECO:0000259" key="10">
    <source>
        <dbReference type="Pfam" id="PF00137"/>
    </source>
</evidence>
<evidence type="ECO:0000256" key="8">
    <source>
        <dbReference type="ARBA" id="ARBA00023136"/>
    </source>
</evidence>
<dbReference type="Gene3D" id="1.20.120.610">
    <property type="entry name" value="lithium bound rotor ring of v- atpase"/>
    <property type="match status" value="1"/>
</dbReference>
<evidence type="ECO:0000256" key="7">
    <source>
        <dbReference type="ARBA" id="ARBA00023065"/>
    </source>
</evidence>
<organism evidence="11 12">
    <name type="scientific">Chondrus crispus</name>
    <name type="common">Carrageen Irish moss</name>
    <name type="synonym">Polymorpha crispa</name>
    <dbReference type="NCBI Taxonomy" id="2769"/>
    <lineage>
        <taxon>Eukaryota</taxon>
        <taxon>Rhodophyta</taxon>
        <taxon>Florideophyceae</taxon>
        <taxon>Rhodymeniophycidae</taxon>
        <taxon>Gigartinales</taxon>
        <taxon>Gigartinaceae</taxon>
        <taxon>Chondrus</taxon>
    </lineage>
</organism>
<keyword evidence="7 9" id="KW-0406">Ion transport</keyword>
<feature type="domain" description="V-ATPase proteolipid subunit C-like" evidence="10">
    <location>
        <begin position="63"/>
        <end position="122"/>
    </location>
</feature>
<gene>
    <name evidence="11" type="ORF">CHC_T00007788001</name>
</gene>
<dbReference type="Gramene" id="CDF41270">
    <property type="protein sequence ID" value="CDF41270"/>
    <property type="gene ID" value="CHC_T00007788001"/>
</dbReference>
<dbReference type="InterPro" id="IPR002379">
    <property type="entry name" value="ATPase_proteolipid_c-like_dom"/>
</dbReference>
<dbReference type="InterPro" id="IPR000245">
    <property type="entry name" value="ATPase_proteolipid_csu"/>
</dbReference>
<evidence type="ECO:0000256" key="3">
    <source>
        <dbReference type="ARBA" id="ARBA00022448"/>
    </source>
</evidence>
<evidence type="ECO:0000256" key="4">
    <source>
        <dbReference type="ARBA" id="ARBA00022692"/>
    </source>
</evidence>
<feature type="domain" description="V-ATPase proteolipid subunit C-like" evidence="10">
    <location>
        <begin position="143"/>
        <end position="202"/>
    </location>
</feature>
<keyword evidence="5" id="KW-0375">Hydrogen ion transport</keyword>
<comment type="similarity">
    <text evidence="2 9">Belongs to the V-ATPase proteolipid subunit family.</text>
</comment>
<evidence type="ECO:0000313" key="11">
    <source>
        <dbReference type="EMBL" id="CDF41270.1"/>
    </source>
</evidence>
<keyword evidence="12" id="KW-1185">Reference proteome</keyword>
<reference evidence="12" key="1">
    <citation type="journal article" date="2013" name="Proc. Natl. Acad. Sci. U.S.A.">
        <title>Genome structure and metabolic features in the red seaweed Chondrus crispus shed light on evolution of the Archaeplastida.</title>
        <authorList>
            <person name="Collen J."/>
            <person name="Porcel B."/>
            <person name="Carre W."/>
            <person name="Ball S.G."/>
            <person name="Chaparro C."/>
            <person name="Tonon T."/>
            <person name="Barbeyron T."/>
            <person name="Michel G."/>
            <person name="Noel B."/>
            <person name="Valentin K."/>
            <person name="Elias M."/>
            <person name="Artiguenave F."/>
            <person name="Arun A."/>
            <person name="Aury J.M."/>
            <person name="Barbosa-Neto J.F."/>
            <person name="Bothwell J.H."/>
            <person name="Bouget F.Y."/>
            <person name="Brillet L."/>
            <person name="Cabello-Hurtado F."/>
            <person name="Capella-Gutierrez S."/>
            <person name="Charrier B."/>
            <person name="Cladiere L."/>
            <person name="Cock J.M."/>
            <person name="Coelho S.M."/>
            <person name="Colleoni C."/>
            <person name="Czjzek M."/>
            <person name="Da Silva C."/>
            <person name="Delage L."/>
            <person name="Denoeud F."/>
            <person name="Deschamps P."/>
            <person name="Dittami S.M."/>
            <person name="Gabaldon T."/>
            <person name="Gachon C.M."/>
            <person name="Groisillier A."/>
            <person name="Herve C."/>
            <person name="Jabbari K."/>
            <person name="Katinka M."/>
            <person name="Kloareg B."/>
            <person name="Kowalczyk N."/>
            <person name="Labadie K."/>
            <person name="Leblanc C."/>
            <person name="Lopez P.J."/>
            <person name="McLachlan D.H."/>
            <person name="Meslet-Cladiere L."/>
            <person name="Moustafa A."/>
            <person name="Nehr Z."/>
            <person name="Nyvall Collen P."/>
            <person name="Panaud O."/>
            <person name="Partensky F."/>
            <person name="Poulain J."/>
            <person name="Rensing S.A."/>
            <person name="Rousvoal S."/>
            <person name="Samson G."/>
            <person name="Symeonidi A."/>
            <person name="Weissenbach J."/>
            <person name="Zambounis A."/>
            <person name="Wincker P."/>
            <person name="Boyen C."/>
        </authorList>
    </citation>
    <scope>NUCLEOTIDE SEQUENCE [LARGE SCALE GENOMIC DNA]</scope>
    <source>
        <strain evidence="12">cv. Stackhouse</strain>
    </source>
</reference>
<dbReference type="GO" id="GO:0033179">
    <property type="term" value="C:proton-transporting V-type ATPase, V0 domain"/>
    <property type="evidence" value="ECO:0007669"/>
    <property type="project" value="InterPro"/>
</dbReference>
<keyword evidence="3 9" id="KW-0813">Transport</keyword>
<protein>
    <recommendedName>
        <fullName evidence="10">V-ATPase proteolipid subunit C-like domain-containing protein</fullName>
    </recommendedName>
</protein>
<accession>R7QV90</accession>
<keyword evidence="8 9" id="KW-0472">Membrane</keyword>
<keyword evidence="6 9" id="KW-1133">Transmembrane helix</keyword>
<keyword evidence="4 9" id="KW-0812">Transmembrane</keyword>
<dbReference type="GO" id="GO:0046961">
    <property type="term" value="F:proton-transporting ATPase activity, rotational mechanism"/>
    <property type="evidence" value="ECO:0007669"/>
    <property type="project" value="InterPro"/>
</dbReference>
<dbReference type="OrthoDB" id="10264021at2759"/>